<feature type="domain" description="PAZ" evidence="2">
    <location>
        <begin position="208"/>
        <end position="323"/>
    </location>
</feature>
<name>A0A812V738_9DINO</name>
<dbReference type="Gene3D" id="2.170.260.10">
    <property type="entry name" value="paz domain"/>
    <property type="match status" value="1"/>
</dbReference>
<dbReference type="InterPro" id="IPR003100">
    <property type="entry name" value="PAZ_dom"/>
</dbReference>
<dbReference type="Proteomes" id="UP000604046">
    <property type="component" value="Unassembled WGS sequence"/>
</dbReference>
<comment type="caution">
    <text evidence="4">The sequence shown here is derived from an EMBL/GenBank/DDBJ whole genome shotgun (WGS) entry which is preliminary data.</text>
</comment>
<dbReference type="PROSITE" id="PS50822">
    <property type="entry name" value="PIWI"/>
    <property type="match status" value="1"/>
</dbReference>
<dbReference type="AlphaFoldDB" id="A0A812V738"/>
<dbReference type="Gene3D" id="3.40.50.2300">
    <property type="match status" value="1"/>
</dbReference>
<evidence type="ECO:0000313" key="4">
    <source>
        <dbReference type="EMBL" id="CAE7601948.1"/>
    </source>
</evidence>
<dbReference type="OrthoDB" id="445936at2759"/>
<accession>A0A812V738</accession>
<dbReference type="Pfam" id="PF02170">
    <property type="entry name" value="PAZ"/>
    <property type="match status" value="1"/>
</dbReference>
<organism evidence="4 5">
    <name type="scientific">Symbiodinium natans</name>
    <dbReference type="NCBI Taxonomy" id="878477"/>
    <lineage>
        <taxon>Eukaryota</taxon>
        <taxon>Sar</taxon>
        <taxon>Alveolata</taxon>
        <taxon>Dinophyceae</taxon>
        <taxon>Suessiales</taxon>
        <taxon>Symbiodiniaceae</taxon>
        <taxon>Symbiodinium</taxon>
    </lineage>
</organism>
<evidence type="ECO:0000259" key="2">
    <source>
        <dbReference type="PROSITE" id="PS50821"/>
    </source>
</evidence>
<comment type="similarity">
    <text evidence="1">Belongs to the argonaute family.</text>
</comment>
<protein>
    <submittedName>
        <fullName evidence="4">Piwil1 protein</fullName>
    </submittedName>
</protein>
<gene>
    <name evidence="4" type="primary">Piwil1</name>
    <name evidence="4" type="ORF">SNAT2548_LOCUS34240</name>
</gene>
<feature type="domain" description="Piwi" evidence="3">
    <location>
        <begin position="485"/>
        <end position="801"/>
    </location>
</feature>
<dbReference type="GO" id="GO:0003723">
    <property type="term" value="F:RNA binding"/>
    <property type="evidence" value="ECO:0007669"/>
    <property type="project" value="InterPro"/>
</dbReference>
<dbReference type="PANTHER" id="PTHR22891">
    <property type="entry name" value="EUKARYOTIC TRANSLATION INITIATION FACTOR 2C"/>
    <property type="match status" value="1"/>
</dbReference>
<dbReference type="EMBL" id="CAJNDS010002799">
    <property type="protein sequence ID" value="CAE7601948.1"/>
    <property type="molecule type" value="Genomic_DNA"/>
</dbReference>
<dbReference type="SUPFAM" id="SSF101690">
    <property type="entry name" value="PAZ domain"/>
    <property type="match status" value="1"/>
</dbReference>
<dbReference type="SMART" id="SM00949">
    <property type="entry name" value="PAZ"/>
    <property type="match status" value="1"/>
</dbReference>
<dbReference type="InterPro" id="IPR036397">
    <property type="entry name" value="RNaseH_sf"/>
</dbReference>
<dbReference type="PROSITE" id="PS50821">
    <property type="entry name" value="PAZ"/>
    <property type="match status" value="1"/>
</dbReference>
<dbReference type="SUPFAM" id="SSF53098">
    <property type="entry name" value="Ribonuclease H-like"/>
    <property type="match status" value="1"/>
</dbReference>
<dbReference type="InterPro" id="IPR003165">
    <property type="entry name" value="Piwi"/>
</dbReference>
<dbReference type="Pfam" id="PF02171">
    <property type="entry name" value="Piwi"/>
    <property type="match status" value="1"/>
</dbReference>
<keyword evidence="5" id="KW-1185">Reference proteome</keyword>
<proteinExistence type="inferred from homology"/>
<dbReference type="InterPro" id="IPR036085">
    <property type="entry name" value="PAZ_dom_sf"/>
</dbReference>
<sequence length="815" mass="92626">MYRDRWLKLECDGIKTAEKVPRDPVDKEKTENTFKVTVNLFRINWKASIHQYHYDLPDTNTTLERERKLLEKGWALFKRELGTFVILWPGRVFSPTSVKDFKIVVEDGQGSVEIKVSHVREITAAEINSGSMGSASVVGQYIASQLASPLRSQRVGKRFYEDYCPHVMGHQVISGFCINWASRFLPWLGVAEPLLQVDVMYRPASSKSIVEVLKSNLEGTDIFQQVPQIKAEWLRLCVSSTVVTSYNFRVYRIKKVHFDMRPSSILKMREKGNTEKVETTFAQYLETFYGKSVTFKNQPLLEAHPEKSDEKVYLLPEFCCPTGVTAEMRKEKSTITEVLKQIKVSPQERHNAIVNQAKKMRNQKAAQDTLKAWGCELGSPREVTARQLETLQVAFSDKKIYSIEEGSFARSLRNGLQCAAEINDWLLLYPQTDEPVLDVWLRSLQDASKVAFGIRLADPQKVCCNEQHLDLSDTMEKHMRADTQLVLLLIPNTDVRKVYTLFKQLTTDTYSCISQVVRSETIRKRQSVGSILHKVAQQINAKFCGPLWHIIPKEPEDALLLDLKSRGSYMVVGIDVYLTTEGERWLGISATLDKVFSQYYSMAAEMKTGQGEDWRTSLSVELQRLFRDALLCFADCNEGVLPETIIVYRALVNEEDWPWVEASEVKALQRILGLAANHCEGYSPAITFIAISRKSNMRIFYSQPDKENVKNPEPGTVVDDPAICPGPVPNFYLVSQAITKGSAVPAHFSVLINSARLPLELIENLTNRLCLMYYNVPNAVRVPAPVLYATKIAFFCGTVTKKPPKPRLQRTLFFL</sequence>
<dbReference type="SMART" id="SM00950">
    <property type="entry name" value="Piwi"/>
    <property type="match status" value="1"/>
</dbReference>
<evidence type="ECO:0000259" key="3">
    <source>
        <dbReference type="PROSITE" id="PS50822"/>
    </source>
</evidence>
<reference evidence="4" key="1">
    <citation type="submission" date="2021-02" db="EMBL/GenBank/DDBJ databases">
        <authorList>
            <person name="Dougan E. K."/>
            <person name="Rhodes N."/>
            <person name="Thang M."/>
            <person name="Chan C."/>
        </authorList>
    </citation>
    <scope>NUCLEOTIDE SEQUENCE</scope>
</reference>
<evidence type="ECO:0000256" key="1">
    <source>
        <dbReference type="RuleBase" id="RU361178"/>
    </source>
</evidence>
<evidence type="ECO:0000313" key="5">
    <source>
        <dbReference type="Proteomes" id="UP000604046"/>
    </source>
</evidence>
<dbReference type="InterPro" id="IPR012337">
    <property type="entry name" value="RNaseH-like_sf"/>
</dbReference>
<dbReference type="Gene3D" id="3.30.420.10">
    <property type="entry name" value="Ribonuclease H-like superfamily/Ribonuclease H"/>
    <property type="match status" value="1"/>
</dbReference>